<dbReference type="EMBL" id="KI517384">
    <property type="protein sequence ID" value="ESQ56140.1"/>
    <property type="molecule type" value="Genomic_DNA"/>
</dbReference>
<reference evidence="3 4" key="1">
    <citation type="journal article" date="2013" name="Front. Plant Sci.">
        <title>The Reference Genome of the Halophytic Plant Eutrema salsugineum.</title>
        <authorList>
            <person name="Yang R."/>
            <person name="Jarvis D.E."/>
            <person name="Chen H."/>
            <person name="Beilstein M.A."/>
            <person name="Grimwood J."/>
            <person name="Jenkins J."/>
            <person name="Shu S."/>
            <person name="Prochnik S."/>
            <person name="Xin M."/>
            <person name="Ma C."/>
            <person name="Schmutz J."/>
            <person name="Wing R.A."/>
            <person name="Mitchell-Olds T."/>
            <person name="Schumaker K.S."/>
            <person name="Wang X."/>
        </authorList>
    </citation>
    <scope>NUCLEOTIDE SEQUENCE [LARGE SCALE GENOMIC DNA]</scope>
</reference>
<feature type="region of interest" description="Disordered" evidence="1">
    <location>
        <begin position="1"/>
        <end position="28"/>
    </location>
</feature>
<sequence>MSSLEERKSTTTEKKKEPSQLPIPEKQLTPNLSLPDDFLVSCFARVSRLYYPTLSLVSKHFRSLLASPELYKARSLLGHTESCLYVCLKFHPGLYPRWYTLCRKPNKTLTNDDISEKAKSSGYVLAPVQIPRSPPACFSGLVAVGSNIYNIEERSSWISILECTSHTWREAPNLREKLTSLSASVVDQKIYVAGSNRKFGCGLKNSLEVFDTRTQTWDLDPIPCSETKYEFVNHRSACIDGKFYVNAGAETVAYDSKEGRWDLEGGDMNDHMQLDSYCEIDNVLYSVSFGELRWYDNQVKEWRYVMGLLDLPEFHRNVHVRLADHGGNMAFMWGGDLFDSRLSGGYEKKIWCAEIALKRRLSSEILGIIEWCDHVLTVHQPYGLVKVLAVTV</sequence>
<gene>
    <name evidence="3" type="ORF">EUTSA_v10027065mg</name>
</gene>
<dbReference type="KEGG" id="eus:EUTSA_v10027065mg"/>
<dbReference type="OrthoDB" id="1108755at2759"/>
<dbReference type="CDD" id="cd22152">
    <property type="entry name" value="F-box_AtAFR-like"/>
    <property type="match status" value="1"/>
</dbReference>
<dbReference type="AlphaFoldDB" id="V4LZN9"/>
<dbReference type="InterPro" id="IPR036047">
    <property type="entry name" value="F-box-like_dom_sf"/>
</dbReference>
<dbReference type="InterPro" id="IPR050354">
    <property type="entry name" value="F-box/kelch-repeat_ARATH"/>
</dbReference>
<dbReference type="OMA" id="SHEKMIW"/>
<dbReference type="PANTHER" id="PTHR24414">
    <property type="entry name" value="F-BOX/KELCH-REPEAT PROTEIN SKIP4"/>
    <property type="match status" value="1"/>
</dbReference>
<dbReference type="PANTHER" id="PTHR24414:SF184">
    <property type="entry name" value="GALACTOSE OXIDASE_KELCH REPEAT SUPERFAMILY PROTEIN"/>
    <property type="match status" value="1"/>
</dbReference>
<feature type="domain" description="F-box" evidence="2">
    <location>
        <begin position="34"/>
        <end position="74"/>
    </location>
</feature>
<dbReference type="SUPFAM" id="SSF81383">
    <property type="entry name" value="F-box domain"/>
    <property type="match status" value="1"/>
</dbReference>
<dbReference type="Gramene" id="ESQ56140">
    <property type="protein sequence ID" value="ESQ56140"/>
    <property type="gene ID" value="EUTSA_v10027065mg"/>
</dbReference>
<dbReference type="InterPro" id="IPR015915">
    <property type="entry name" value="Kelch-typ_b-propeller"/>
</dbReference>
<organism evidence="3 4">
    <name type="scientific">Eutrema salsugineum</name>
    <name type="common">Saltwater cress</name>
    <name type="synonym">Sisymbrium salsugineum</name>
    <dbReference type="NCBI Taxonomy" id="72664"/>
    <lineage>
        <taxon>Eukaryota</taxon>
        <taxon>Viridiplantae</taxon>
        <taxon>Streptophyta</taxon>
        <taxon>Embryophyta</taxon>
        <taxon>Tracheophyta</taxon>
        <taxon>Spermatophyta</taxon>
        <taxon>Magnoliopsida</taxon>
        <taxon>eudicotyledons</taxon>
        <taxon>Gunneridae</taxon>
        <taxon>Pentapetalae</taxon>
        <taxon>rosids</taxon>
        <taxon>malvids</taxon>
        <taxon>Brassicales</taxon>
        <taxon>Brassicaceae</taxon>
        <taxon>Eutremeae</taxon>
        <taxon>Eutrema</taxon>
    </lineage>
</organism>
<dbReference type="InterPro" id="IPR057499">
    <property type="entry name" value="Kelch_FKB95"/>
</dbReference>
<evidence type="ECO:0000259" key="2">
    <source>
        <dbReference type="SMART" id="SM00256"/>
    </source>
</evidence>
<proteinExistence type="predicted"/>
<dbReference type="Gene3D" id="2.120.10.80">
    <property type="entry name" value="Kelch-type beta propeller"/>
    <property type="match status" value="1"/>
</dbReference>
<keyword evidence="4" id="KW-1185">Reference proteome</keyword>
<dbReference type="Pfam" id="PF25210">
    <property type="entry name" value="Kelch_FKB95"/>
    <property type="match status" value="1"/>
</dbReference>
<evidence type="ECO:0000313" key="3">
    <source>
        <dbReference type="EMBL" id="ESQ56140.1"/>
    </source>
</evidence>
<dbReference type="eggNOG" id="KOG1072">
    <property type="taxonomic scope" value="Eukaryota"/>
</dbReference>
<dbReference type="SMART" id="SM00256">
    <property type="entry name" value="FBOX"/>
    <property type="match status" value="1"/>
</dbReference>
<evidence type="ECO:0000256" key="1">
    <source>
        <dbReference type="SAM" id="MobiDB-lite"/>
    </source>
</evidence>
<evidence type="ECO:0000313" key="4">
    <source>
        <dbReference type="Proteomes" id="UP000030689"/>
    </source>
</evidence>
<accession>V4LZN9</accession>
<dbReference type="Proteomes" id="UP000030689">
    <property type="component" value="Unassembled WGS sequence"/>
</dbReference>
<dbReference type="InterPro" id="IPR001810">
    <property type="entry name" value="F-box_dom"/>
</dbReference>
<dbReference type="Pfam" id="PF00646">
    <property type="entry name" value="F-box"/>
    <property type="match status" value="1"/>
</dbReference>
<protein>
    <recommendedName>
        <fullName evidence="2">F-box domain-containing protein</fullName>
    </recommendedName>
</protein>
<feature type="compositionally biased region" description="Basic and acidic residues" evidence="1">
    <location>
        <begin position="1"/>
        <end position="18"/>
    </location>
</feature>
<name>V4LZN9_EUTSA</name>
<dbReference type="SUPFAM" id="SSF117281">
    <property type="entry name" value="Kelch motif"/>
    <property type="match status" value="1"/>
</dbReference>